<evidence type="ECO:0000313" key="2">
    <source>
        <dbReference type="Proteomes" id="UP000193380"/>
    </source>
</evidence>
<organism evidence="1 2">
    <name type="scientific">Oncorhynchus mykiss</name>
    <name type="common">Rainbow trout</name>
    <name type="synonym">Salmo gairdneri</name>
    <dbReference type="NCBI Taxonomy" id="8022"/>
    <lineage>
        <taxon>Eukaryota</taxon>
        <taxon>Metazoa</taxon>
        <taxon>Chordata</taxon>
        <taxon>Craniata</taxon>
        <taxon>Vertebrata</taxon>
        <taxon>Euteleostomi</taxon>
        <taxon>Actinopterygii</taxon>
        <taxon>Neopterygii</taxon>
        <taxon>Teleostei</taxon>
        <taxon>Protacanthopterygii</taxon>
        <taxon>Salmoniformes</taxon>
        <taxon>Salmonidae</taxon>
        <taxon>Salmoninae</taxon>
        <taxon>Oncorhynchus</taxon>
    </lineage>
</organism>
<dbReference type="AlphaFoldDB" id="A0A060WML2"/>
<gene>
    <name evidence="1" type="ORF">GSONMT00075148001</name>
</gene>
<dbReference type="Proteomes" id="UP000193380">
    <property type="component" value="Unassembled WGS sequence"/>
</dbReference>
<reference evidence="1" key="1">
    <citation type="journal article" date="2014" name="Nat. Commun.">
        <title>The rainbow trout genome provides novel insights into evolution after whole-genome duplication in vertebrates.</title>
        <authorList>
            <person name="Berthelot C."/>
            <person name="Brunet F."/>
            <person name="Chalopin D."/>
            <person name="Juanchich A."/>
            <person name="Bernard M."/>
            <person name="Noel B."/>
            <person name="Bento P."/>
            <person name="Da Silva C."/>
            <person name="Labadie K."/>
            <person name="Alberti A."/>
            <person name="Aury J.M."/>
            <person name="Louis A."/>
            <person name="Dehais P."/>
            <person name="Bardou P."/>
            <person name="Montfort J."/>
            <person name="Klopp C."/>
            <person name="Cabau C."/>
            <person name="Gaspin C."/>
            <person name="Thorgaard G.H."/>
            <person name="Boussaha M."/>
            <person name="Quillet E."/>
            <person name="Guyomard R."/>
            <person name="Galiana D."/>
            <person name="Bobe J."/>
            <person name="Volff J.N."/>
            <person name="Genet C."/>
            <person name="Wincker P."/>
            <person name="Jaillon O."/>
            <person name="Roest Crollius H."/>
            <person name="Guiguen Y."/>
        </authorList>
    </citation>
    <scope>NUCLEOTIDE SEQUENCE [LARGE SCALE GENOMIC DNA]</scope>
</reference>
<dbReference type="EMBL" id="FR904538">
    <property type="protein sequence ID" value="CDQ66299.1"/>
    <property type="molecule type" value="Genomic_DNA"/>
</dbReference>
<accession>A0A060WML2</accession>
<proteinExistence type="predicted"/>
<sequence>MVLAMFWKILTQDPGELGPGDADPRFSSIADLLEKKQNPQRFCIYCEVRRTNPLINAFSHIFFSSILHIPEQNCAHPQRTTFPKCSPNSASIQSAVFFI</sequence>
<evidence type="ECO:0000313" key="1">
    <source>
        <dbReference type="EMBL" id="CDQ66299.1"/>
    </source>
</evidence>
<dbReference type="STRING" id="8022.A0A060WML2"/>
<protein>
    <submittedName>
        <fullName evidence="1">Uncharacterized protein</fullName>
    </submittedName>
</protein>
<name>A0A060WML2_ONCMY</name>
<dbReference type="PaxDb" id="8022-A0A060WML2"/>
<reference evidence="1" key="2">
    <citation type="submission" date="2014-03" db="EMBL/GenBank/DDBJ databases">
        <authorList>
            <person name="Genoscope - CEA"/>
        </authorList>
    </citation>
    <scope>NUCLEOTIDE SEQUENCE</scope>
</reference>